<reference evidence="3" key="1">
    <citation type="journal article" date="2021" name="Open Biol.">
        <title>Shared evolutionary footprints suggest mitochondrial oxidative damage underlies multiple complex I losses in fungi.</title>
        <authorList>
            <person name="Schikora-Tamarit M.A."/>
            <person name="Marcet-Houben M."/>
            <person name="Nosek J."/>
            <person name="Gabaldon T."/>
        </authorList>
    </citation>
    <scope>NUCLEOTIDE SEQUENCE</scope>
    <source>
        <strain evidence="3">CBS2887</strain>
    </source>
</reference>
<proteinExistence type="predicted"/>
<keyword evidence="1" id="KW-1133">Transmembrane helix</keyword>
<gene>
    <name evidence="3" type="ORF">WICPIJ_007864</name>
</gene>
<dbReference type="InterPro" id="IPR029058">
    <property type="entry name" value="AB_hydrolase_fold"/>
</dbReference>
<dbReference type="Pfam" id="PF00561">
    <property type="entry name" value="Abhydrolase_1"/>
    <property type="match status" value="1"/>
</dbReference>
<dbReference type="GO" id="GO:0008474">
    <property type="term" value="F:palmitoyl-(protein) hydrolase activity"/>
    <property type="evidence" value="ECO:0007669"/>
    <property type="project" value="TreeGrafter"/>
</dbReference>
<dbReference type="Proteomes" id="UP000774326">
    <property type="component" value="Unassembled WGS sequence"/>
</dbReference>
<dbReference type="PANTHER" id="PTHR12277">
    <property type="entry name" value="ALPHA/BETA HYDROLASE DOMAIN-CONTAINING PROTEIN"/>
    <property type="match status" value="1"/>
</dbReference>
<dbReference type="EMBL" id="JAEUBG010004553">
    <property type="protein sequence ID" value="KAH3681169.1"/>
    <property type="molecule type" value="Genomic_DNA"/>
</dbReference>
<evidence type="ECO:0000259" key="2">
    <source>
        <dbReference type="Pfam" id="PF00561"/>
    </source>
</evidence>
<evidence type="ECO:0000256" key="1">
    <source>
        <dbReference type="SAM" id="Phobius"/>
    </source>
</evidence>
<reference evidence="3" key="2">
    <citation type="submission" date="2021-01" db="EMBL/GenBank/DDBJ databases">
        <authorList>
            <person name="Schikora-Tamarit M.A."/>
        </authorList>
    </citation>
    <scope>NUCLEOTIDE SEQUENCE</scope>
    <source>
        <strain evidence="3">CBS2887</strain>
    </source>
</reference>
<dbReference type="SUPFAM" id="SSF53474">
    <property type="entry name" value="alpha/beta-Hydrolases"/>
    <property type="match status" value="1"/>
</dbReference>
<dbReference type="Gene3D" id="3.40.50.1820">
    <property type="entry name" value="alpha/beta hydrolase"/>
    <property type="match status" value="1"/>
</dbReference>
<evidence type="ECO:0000313" key="3">
    <source>
        <dbReference type="EMBL" id="KAH3681169.1"/>
    </source>
</evidence>
<dbReference type="GO" id="GO:0016020">
    <property type="term" value="C:membrane"/>
    <property type="evidence" value="ECO:0007669"/>
    <property type="project" value="TreeGrafter"/>
</dbReference>
<accession>A0A9P8TJJ5</accession>
<feature type="domain" description="AB hydrolase-1" evidence="2">
    <location>
        <begin position="90"/>
        <end position="206"/>
    </location>
</feature>
<organism evidence="3 4">
    <name type="scientific">Wickerhamomyces pijperi</name>
    <name type="common">Yeast</name>
    <name type="synonym">Pichia pijperi</name>
    <dbReference type="NCBI Taxonomy" id="599730"/>
    <lineage>
        <taxon>Eukaryota</taxon>
        <taxon>Fungi</taxon>
        <taxon>Dikarya</taxon>
        <taxon>Ascomycota</taxon>
        <taxon>Saccharomycotina</taxon>
        <taxon>Saccharomycetes</taxon>
        <taxon>Phaffomycetales</taxon>
        <taxon>Wickerhamomycetaceae</taxon>
        <taxon>Wickerhamomyces</taxon>
    </lineage>
</organism>
<keyword evidence="4" id="KW-1185">Reference proteome</keyword>
<feature type="transmembrane region" description="Helical" evidence="1">
    <location>
        <begin position="6"/>
        <end position="29"/>
    </location>
</feature>
<name>A0A9P8TJJ5_WICPI</name>
<dbReference type="OrthoDB" id="10249433at2759"/>
<keyword evidence="1" id="KW-0472">Membrane</keyword>
<dbReference type="AlphaFoldDB" id="A0A9P8TJJ5"/>
<comment type="caution">
    <text evidence="3">The sequence shown here is derived from an EMBL/GenBank/DDBJ whole genome shotgun (WGS) entry which is preliminary data.</text>
</comment>
<dbReference type="PANTHER" id="PTHR12277:SF81">
    <property type="entry name" value="PROTEIN ABHD13"/>
    <property type="match status" value="1"/>
</dbReference>
<protein>
    <recommendedName>
        <fullName evidence="2">AB hydrolase-1 domain-containing protein</fullName>
    </recommendedName>
</protein>
<dbReference type="InterPro" id="IPR000073">
    <property type="entry name" value="AB_hydrolase_1"/>
</dbReference>
<keyword evidence="1" id="KW-0812">Transmembrane</keyword>
<evidence type="ECO:0000313" key="4">
    <source>
        <dbReference type="Proteomes" id="UP000774326"/>
    </source>
</evidence>
<sequence length="293" mass="33091">MALTFSLLKMIFLAATSLTTVGVGLLYTYQRSLIYPAAMNNARGFTEKPSKYNLPFEEAFLETRDGERLHSFLLLHDETSPNYKSKTVLILCPNAGNIGHSLPIVELFYKNFGYNVFIYSYRGYGSSTGEATERGLKVDADTVMAFLSKHEQISKTSIVLYGRSLGGAVGIYIASKNYSLIKGVILENTFLNLRKCIPHIFPLLANFTSLCSDLWDSENDILKTSRDVKFLFLSATDDEIVPPNHMIELYRLCQSHQKKIFKFNGSKHNDTVTFPGYWDLISDFIKAIEPVEK</sequence>